<dbReference type="Proteomes" id="UP001595823">
    <property type="component" value="Unassembled WGS sequence"/>
</dbReference>
<name>A0ABV8TTI9_9ACTN</name>
<dbReference type="RefSeq" id="WP_380617813.1">
    <property type="nucleotide sequence ID" value="NZ_JBHSDK010000002.1"/>
</dbReference>
<evidence type="ECO:0000313" key="2">
    <source>
        <dbReference type="Proteomes" id="UP001595823"/>
    </source>
</evidence>
<protein>
    <submittedName>
        <fullName evidence="1">Uncharacterized protein</fullName>
    </submittedName>
</protein>
<proteinExistence type="predicted"/>
<keyword evidence="2" id="KW-1185">Reference proteome</keyword>
<sequence length="333" mass="37441">MATPPHRPSREALAEADWATEAFRAALMTLGARAFLGATHVWRGVDGTFGSAAQRLWARQVAVIIGNAGTIALRLAIAYIQLLRALLTGRTIMVERWPDRSVTLGQLRDRFASLSGGRRYAAPDREPDGTSISLDRIEEIDQAMRDRREAHWRQIRAALDRIDAESEAAERASAAEVERIVLNDGRGAIEDVVKRDDLAQGWVRLSRSGTPCSFCAMLISRADAYNSEQAAGFVVSPKANRNVGELYHNNCDCYAVPVYHRAQLDSARFDHVRHYQAMWSEVLDGLRYTDKPLVWRWFVDATRDADPSDARAAWRKFLANNPKKREKLNKLRA</sequence>
<comment type="caution">
    <text evidence="1">The sequence shown here is derived from an EMBL/GenBank/DDBJ whole genome shotgun (WGS) entry which is preliminary data.</text>
</comment>
<reference evidence="2" key="1">
    <citation type="journal article" date="2019" name="Int. J. Syst. Evol. Microbiol.">
        <title>The Global Catalogue of Microorganisms (GCM) 10K type strain sequencing project: providing services to taxonomists for standard genome sequencing and annotation.</title>
        <authorList>
            <consortium name="The Broad Institute Genomics Platform"/>
            <consortium name="The Broad Institute Genome Sequencing Center for Infectious Disease"/>
            <person name="Wu L."/>
            <person name="Ma J."/>
        </authorList>
    </citation>
    <scope>NUCLEOTIDE SEQUENCE [LARGE SCALE GENOMIC DNA]</scope>
    <source>
        <strain evidence="2">IBRC-M 10908</strain>
    </source>
</reference>
<accession>A0ABV8TTI9</accession>
<dbReference type="Pfam" id="PF25310">
    <property type="entry name" value="VG15"/>
    <property type="match status" value="1"/>
</dbReference>
<evidence type="ECO:0000313" key="1">
    <source>
        <dbReference type="EMBL" id="MFC4334079.1"/>
    </source>
</evidence>
<organism evidence="1 2">
    <name type="scientific">Salininema proteolyticum</name>
    <dbReference type="NCBI Taxonomy" id="1607685"/>
    <lineage>
        <taxon>Bacteria</taxon>
        <taxon>Bacillati</taxon>
        <taxon>Actinomycetota</taxon>
        <taxon>Actinomycetes</taxon>
        <taxon>Glycomycetales</taxon>
        <taxon>Glycomycetaceae</taxon>
        <taxon>Salininema</taxon>
    </lineage>
</organism>
<dbReference type="EMBL" id="JBHSDK010000002">
    <property type="protein sequence ID" value="MFC4334079.1"/>
    <property type="molecule type" value="Genomic_DNA"/>
</dbReference>
<dbReference type="InterPro" id="IPR057369">
    <property type="entry name" value="VG15"/>
</dbReference>
<gene>
    <name evidence="1" type="ORF">ACFPET_02580</name>
</gene>